<evidence type="ECO:0000256" key="1">
    <source>
        <dbReference type="ARBA" id="ARBA00000085"/>
    </source>
</evidence>
<sequence>MGEVRSTKYEVRGARGAWRALAFSVGAVVLAATLASAAAIDVLGATAEEARECALFMLTSGLVSLALGWLLTRAAGRVRGGLTLRQTLGAIYALGLLVAFANVAYTAKLMFFSAHDLGLLAILLGFALVPGLAVAFLLSDRLGVTLGALGVGADRMARGDLSARVPADGVEELRALAVAFNAMAAQLEEAEARRTEIERARRDLIAAVSHDLRTPLASLQVLVEALNDGVVDDPQGVRRYLALMEGEVGRLNALIDDLFELARLESGALQLDRLPSPVQDLISETLERMGAQAGQKGLHLGGEVVGDPPPVLVDGQQVTRVLLNLVQNAIRHTPADGSVTVRAEPAGGEVRLEVRDTGEGIPADQLPRVFERFYRGDPARSREAGGGLGLAIARGIVEAHGGRIWVESEPGRGSRFTFTLPAAS</sequence>
<keyword evidence="4" id="KW-0597">Phosphoprotein</keyword>
<keyword evidence="8 10" id="KW-0472">Membrane</keyword>
<dbReference type="InterPro" id="IPR036097">
    <property type="entry name" value="HisK_dim/P_sf"/>
</dbReference>
<evidence type="ECO:0000256" key="5">
    <source>
        <dbReference type="ARBA" id="ARBA00022679"/>
    </source>
</evidence>
<dbReference type="EMBL" id="CADCWM010000624">
    <property type="protein sequence ID" value="CAA9572760.1"/>
    <property type="molecule type" value="Genomic_DNA"/>
</dbReference>
<dbReference type="SMART" id="SM00387">
    <property type="entry name" value="HATPase_c"/>
    <property type="match status" value="1"/>
</dbReference>
<keyword evidence="10" id="KW-1133">Transmembrane helix</keyword>
<dbReference type="GO" id="GO:0016020">
    <property type="term" value="C:membrane"/>
    <property type="evidence" value="ECO:0007669"/>
    <property type="project" value="UniProtKB-SubCell"/>
</dbReference>
<dbReference type="SMART" id="SM00304">
    <property type="entry name" value="HAMP"/>
    <property type="match status" value="1"/>
</dbReference>
<dbReference type="InterPro" id="IPR003660">
    <property type="entry name" value="HAMP_dom"/>
</dbReference>
<evidence type="ECO:0000256" key="3">
    <source>
        <dbReference type="ARBA" id="ARBA00012438"/>
    </source>
</evidence>
<dbReference type="InterPro" id="IPR050736">
    <property type="entry name" value="Sensor_HK_Regulatory"/>
</dbReference>
<protein>
    <recommendedName>
        <fullName evidence="3">histidine kinase</fullName>
        <ecNumber evidence="3">2.7.13.3</ecNumber>
    </recommendedName>
</protein>
<dbReference type="SMART" id="SM00388">
    <property type="entry name" value="HisKA"/>
    <property type="match status" value="1"/>
</dbReference>
<dbReference type="FunFam" id="3.30.565.10:FF:000006">
    <property type="entry name" value="Sensor histidine kinase WalK"/>
    <property type="match status" value="1"/>
</dbReference>
<dbReference type="AlphaFoldDB" id="A0A6J4VBV7"/>
<proteinExistence type="predicted"/>
<dbReference type="Pfam" id="PF00672">
    <property type="entry name" value="HAMP"/>
    <property type="match status" value="1"/>
</dbReference>
<evidence type="ECO:0000259" key="12">
    <source>
        <dbReference type="PROSITE" id="PS50885"/>
    </source>
</evidence>
<evidence type="ECO:0000256" key="7">
    <source>
        <dbReference type="ARBA" id="ARBA00023012"/>
    </source>
</evidence>
<dbReference type="PRINTS" id="PR00344">
    <property type="entry name" value="BCTRLSENSOR"/>
</dbReference>
<feature type="coiled-coil region" evidence="9">
    <location>
        <begin position="170"/>
        <end position="207"/>
    </location>
</feature>
<feature type="transmembrane region" description="Helical" evidence="10">
    <location>
        <begin position="55"/>
        <end position="75"/>
    </location>
</feature>
<evidence type="ECO:0000313" key="13">
    <source>
        <dbReference type="EMBL" id="CAA9572760.1"/>
    </source>
</evidence>
<dbReference type="SUPFAM" id="SSF47384">
    <property type="entry name" value="Homodimeric domain of signal transducing histidine kinase"/>
    <property type="match status" value="1"/>
</dbReference>
<keyword evidence="10" id="KW-0812">Transmembrane</keyword>
<dbReference type="InterPro" id="IPR003594">
    <property type="entry name" value="HATPase_dom"/>
</dbReference>
<name>A0A6J4VBV7_9BACT</name>
<dbReference type="EC" id="2.7.13.3" evidence="3"/>
<dbReference type="SUPFAM" id="SSF55874">
    <property type="entry name" value="ATPase domain of HSP90 chaperone/DNA topoisomerase II/histidine kinase"/>
    <property type="match status" value="1"/>
</dbReference>
<feature type="transmembrane region" description="Helical" evidence="10">
    <location>
        <begin position="87"/>
        <end position="105"/>
    </location>
</feature>
<organism evidence="13">
    <name type="scientific">uncultured Thermomicrobiales bacterium</name>
    <dbReference type="NCBI Taxonomy" id="1645740"/>
    <lineage>
        <taxon>Bacteria</taxon>
        <taxon>Pseudomonadati</taxon>
        <taxon>Thermomicrobiota</taxon>
        <taxon>Thermomicrobia</taxon>
        <taxon>Thermomicrobiales</taxon>
        <taxon>environmental samples</taxon>
    </lineage>
</organism>
<evidence type="ECO:0000256" key="9">
    <source>
        <dbReference type="SAM" id="Coils"/>
    </source>
</evidence>
<evidence type="ECO:0000256" key="10">
    <source>
        <dbReference type="SAM" id="Phobius"/>
    </source>
</evidence>
<keyword evidence="9" id="KW-0175">Coiled coil</keyword>
<reference evidence="13" key="1">
    <citation type="submission" date="2020-02" db="EMBL/GenBank/DDBJ databases">
        <authorList>
            <person name="Meier V. D."/>
        </authorList>
    </citation>
    <scope>NUCLEOTIDE SEQUENCE</scope>
    <source>
        <strain evidence="13">AVDCRST_MAG88</strain>
    </source>
</reference>
<gene>
    <name evidence="13" type="ORF">AVDCRST_MAG88-2507</name>
</gene>
<dbReference type="CDD" id="cd00082">
    <property type="entry name" value="HisKA"/>
    <property type="match status" value="1"/>
</dbReference>
<evidence type="ECO:0000256" key="6">
    <source>
        <dbReference type="ARBA" id="ARBA00022777"/>
    </source>
</evidence>
<keyword evidence="7" id="KW-0902">Two-component regulatory system</keyword>
<dbReference type="PANTHER" id="PTHR43711:SF1">
    <property type="entry name" value="HISTIDINE KINASE 1"/>
    <property type="match status" value="1"/>
</dbReference>
<evidence type="ECO:0000259" key="11">
    <source>
        <dbReference type="PROSITE" id="PS50109"/>
    </source>
</evidence>
<feature type="domain" description="Histidine kinase" evidence="11">
    <location>
        <begin position="207"/>
        <end position="424"/>
    </location>
</feature>
<dbReference type="InterPro" id="IPR003661">
    <property type="entry name" value="HisK_dim/P_dom"/>
</dbReference>
<dbReference type="InterPro" id="IPR004358">
    <property type="entry name" value="Sig_transdc_His_kin-like_C"/>
</dbReference>
<dbReference type="Pfam" id="PF00512">
    <property type="entry name" value="HisKA"/>
    <property type="match status" value="1"/>
</dbReference>
<dbReference type="PROSITE" id="PS50109">
    <property type="entry name" value="HIS_KIN"/>
    <property type="match status" value="1"/>
</dbReference>
<comment type="subcellular location">
    <subcellularLocation>
        <location evidence="2">Membrane</location>
    </subcellularLocation>
</comment>
<dbReference type="Gene3D" id="6.10.340.10">
    <property type="match status" value="1"/>
</dbReference>
<dbReference type="InterPro" id="IPR005467">
    <property type="entry name" value="His_kinase_dom"/>
</dbReference>
<dbReference type="InterPro" id="IPR036890">
    <property type="entry name" value="HATPase_C_sf"/>
</dbReference>
<dbReference type="Gene3D" id="3.30.565.10">
    <property type="entry name" value="Histidine kinase-like ATPase, C-terminal domain"/>
    <property type="match status" value="1"/>
</dbReference>
<evidence type="ECO:0000256" key="2">
    <source>
        <dbReference type="ARBA" id="ARBA00004370"/>
    </source>
</evidence>
<evidence type="ECO:0000256" key="8">
    <source>
        <dbReference type="ARBA" id="ARBA00023136"/>
    </source>
</evidence>
<dbReference type="SUPFAM" id="SSF158472">
    <property type="entry name" value="HAMP domain-like"/>
    <property type="match status" value="1"/>
</dbReference>
<evidence type="ECO:0000256" key="4">
    <source>
        <dbReference type="ARBA" id="ARBA00022553"/>
    </source>
</evidence>
<dbReference type="PANTHER" id="PTHR43711">
    <property type="entry name" value="TWO-COMPONENT HISTIDINE KINASE"/>
    <property type="match status" value="1"/>
</dbReference>
<dbReference type="CDD" id="cd06225">
    <property type="entry name" value="HAMP"/>
    <property type="match status" value="1"/>
</dbReference>
<keyword evidence="5" id="KW-0808">Transferase</keyword>
<accession>A0A6J4VBV7</accession>
<dbReference type="Pfam" id="PF02518">
    <property type="entry name" value="HATPase_c"/>
    <property type="match status" value="1"/>
</dbReference>
<keyword evidence="6" id="KW-0418">Kinase</keyword>
<feature type="domain" description="HAMP" evidence="12">
    <location>
        <begin position="140"/>
        <end position="192"/>
    </location>
</feature>
<dbReference type="PROSITE" id="PS50885">
    <property type="entry name" value="HAMP"/>
    <property type="match status" value="1"/>
</dbReference>
<dbReference type="Gene3D" id="1.10.287.130">
    <property type="match status" value="1"/>
</dbReference>
<dbReference type="FunFam" id="1.10.287.130:FF:000001">
    <property type="entry name" value="Two-component sensor histidine kinase"/>
    <property type="match status" value="1"/>
</dbReference>
<feature type="transmembrane region" description="Helical" evidence="10">
    <location>
        <begin position="21"/>
        <end position="43"/>
    </location>
</feature>
<comment type="catalytic activity">
    <reaction evidence="1">
        <text>ATP + protein L-histidine = ADP + protein N-phospho-L-histidine.</text>
        <dbReference type="EC" id="2.7.13.3"/>
    </reaction>
</comment>
<dbReference type="GO" id="GO:0000155">
    <property type="term" value="F:phosphorelay sensor kinase activity"/>
    <property type="evidence" value="ECO:0007669"/>
    <property type="project" value="InterPro"/>
</dbReference>
<feature type="transmembrane region" description="Helical" evidence="10">
    <location>
        <begin position="117"/>
        <end position="138"/>
    </location>
</feature>
<dbReference type="CDD" id="cd00075">
    <property type="entry name" value="HATPase"/>
    <property type="match status" value="1"/>
</dbReference>